<dbReference type="AlphaFoldDB" id="A0AAD9P1A8"/>
<evidence type="ECO:0000313" key="4">
    <source>
        <dbReference type="Proteomes" id="UP001209878"/>
    </source>
</evidence>
<evidence type="ECO:0000259" key="2">
    <source>
        <dbReference type="Pfam" id="PF12773"/>
    </source>
</evidence>
<sequence length="171" mass="18605">MDGRDVRRCRGVLQGNECGASLRKHYKFCPECGFLVDPNIWTEDSVCTRCGWKIPSGLIARFCPECGNNMGAAIKDTHAETTVTTEIASGDVIENKSSSSISKPSQPPGNEEGESVKDPSEGASFSGKESSEHGKDVGRSVQDGDHSDTHLEVSQQINIFKHIFESNFILL</sequence>
<evidence type="ECO:0000313" key="3">
    <source>
        <dbReference type="EMBL" id="KAK2186359.1"/>
    </source>
</evidence>
<accession>A0AAD9P1A8</accession>
<feature type="region of interest" description="Disordered" evidence="1">
    <location>
        <begin position="88"/>
        <end position="149"/>
    </location>
</feature>
<comment type="caution">
    <text evidence="3">The sequence shown here is derived from an EMBL/GenBank/DDBJ whole genome shotgun (WGS) entry which is preliminary data.</text>
</comment>
<protein>
    <recommendedName>
        <fullName evidence="2">DZANK-type domain-containing protein</fullName>
    </recommendedName>
</protein>
<reference evidence="3" key="1">
    <citation type="journal article" date="2023" name="Mol. Biol. Evol.">
        <title>Third-Generation Sequencing Reveals the Adaptive Role of the Epigenome in Three Deep-Sea Polychaetes.</title>
        <authorList>
            <person name="Perez M."/>
            <person name="Aroh O."/>
            <person name="Sun Y."/>
            <person name="Lan Y."/>
            <person name="Juniper S.K."/>
            <person name="Young C.R."/>
            <person name="Angers B."/>
            <person name="Qian P.Y."/>
        </authorList>
    </citation>
    <scope>NUCLEOTIDE SEQUENCE</scope>
    <source>
        <strain evidence="3">R07B-5</strain>
    </source>
</reference>
<dbReference type="EMBL" id="JAODUO010000203">
    <property type="protein sequence ID" value="KAK2186359.1"/>
    <property type="molecule type" value="Genomic_DNA"/>
</dbReference>
<organism evidence="3 4">
    <name type="scientific">Ridgeia piscesae</name>
    <name type="common">Tubeworm</name>
    <dbReference type="NCBI Taxonomy" id="27915"/>
    <lineage>
        <taxon>Eukaryota</taxon>
        <taxon>Metazoa</taxon>
        <taxon>Spiralia</taxon>
        <taxon>Lophotrochozoa</taxon>
        <taxon>Annelida</taxon>
        <taxon>Polychaeta</taxon>
        <taxon>Sedentaria</taxon>
        <taxon>Canalipalpata</taxon>
        <taxon>Sabellida</taxon>
        <taxon>Siboglinidae</taxon>
        <taxon>Ridgeia</taxon>
    </lineage>
</organism>
<gene>
    <name evidence="3" type="ORF">NP493_203g02000</name>
</gene>
<feature type="domain" description="DZANK-type" evidence="2">
    <location>
        <begin position="17"/>
        <end position="67"/>
    </location>
</feature>
<evidence type="ECO:0000256" key="1">
    <source>
        <dbReference type="SAM" id="MobiDB-lite"/>
    </source>
</evidence>
<keyword evidence="4" id="KW-1185">Reference proteome</keyword>
<dbReference type="Proteomes" id="UP001209878">
    <property type="component" value="Unassembled WGS sequence"/>
</dbReference>
<dbReference type="Pfam" id="PF12773">
    <property type="entry name" value="DZR"/>
    <property type="match status" value="1"/>
</dbReference>
<name>A0AAD9P1A8_RIDPI</name>
<proteinExistence type="predicted"/>
<dbReference type="InterPro" id="IPR025874">
    <property type="entry name" value="DZR"/>
</dbReference>
<feature type="compositionally biased region" description="Basic and acidic residues" evidence="1">
    <location>
        <begin position="129"/>
        <end position="149"/>
    </location>
</feature>